<evidence type="ECO:0000313" key="3">
    <source>
        <dbReference type="EMBL" id="CAG5116208.1"/>
    </source>
</evidence>
<dbReference type="InterPro" id="IPR050373">
    <property type="entry name" value="Fibrinogen_C-term_domain"/>
</dbReference>
<evidence type="ECO:0000313" key="4">
    <source>
        <dbReference type="Proteomes" id="UP000678393"/>
    </source>
</evidence>
<dbReference type="Gene3D" id="3.90.215.10">
    <property type="entry name" value="Gamma Fibrinogen, chain A, domain 1"/>
    <property type="match status" value="1"/>
</dbReference>
<dbReference type="EMBL" id="CAJHNH020000224">
    <property type="protein sequence ID" value="CAG5116208.1"/>
    <property type="molecule type" value="Genomic_DNA"/>
</dbReference>
<evidence type="ECO:0000259" key="2">
    <source>
        <dbReference type="PROSITE" id="PS51406"/>
    </source>
</evidence>
<feature type="chain" id="PRO_5035781978" description="Fibrinogen C-terminal domain-containing protein" evidence="1">
    <location>
        <begin position="23"/>
        <end position="400"/>
    </location>
</feature>
<dbReference type="InterPro" id="IPR002181">
    <property type="entry name" value="Fibrinogen_a/b/g_C_dom"/>
</dbReference>
<reference evidence="3" key="1">
    <citation type="submission" date="2021-04" db="EMBL/GenBank/DDBJ databases">
        <authorList>
            <consortium name="Molecular Ecology Group"/>
        </authorList>
    </citation>
    <scope>NUCLEOTIDE SEQUENCE</scope>
</reference>
<dbReference type="PANTHER" id="PTHR19143">
    <property type="entry name" value="FIBRINOGEN/TENASCIN/ANGIOPOEITIN"/>
    <property type="match status" value="1"/>
</dbReference>
<dbReference type="Proteomes" id="UP000678393">
    <property type="component" value="Unassembled WGS sequence"/>
</dbReference>
<dbReference type="OrthoDB" id="7735550at2759"/>
<feature type="signal peptide" evidence="1">
    <location>
        <begin position="1"/>
        <end position="22"/>
    </location>
</feature>
<accession>A0A8S3YIN0</accession>
<dbReference type="InterPro" id="IPR014716">
    <property type="entry name" value="Fibrinogen_a/b/g_C_1"/>
</dbReference>
<sequence length="400" mass="45041">MSLQAVLLSVRLLLTFVTVCQGLELTIDRTPGSQFCAQLVCDQTVSQTDKHISYLIGLSIYNLTMESSRLKFASISVFDPDLYIDQSKVEVINGTGSITRSQGRLELSFKDAADCLQGSFVCELDFMNVSGQLDSLIKNITPRDNSSCTLLEYQLRVLEGKVTLLIENNRALQSSLEHVVQRLDLLEPQVNSSLNKPQLVCSKGFSYSKARQEFLLWGHIPALCDTVTDGGGWVIIQRRTKGDVDFNRTWVEYKNGFGTPDTDFWIGLDVIHNLTSQGFNELRVDLGTQLGTQLYAHYSIFSVANESMNYRLSVDSLSGSASDGLTLFHNNMNFSTYDRDSDGTSAICAELSKGAWWFHVEYCWYTNLNGQWGLPNYGMSWYTADSRAFLNFTEMKLRRH</sequence>
<dbReference type="CDD" id="cd00087">
    <property type="entry name" value="FReD"/>
    <property type="match status" value="1"/>
</dbReference>
<keyword evidence="4" id="KW-1185">Reference proteome</keyword>
<gene>
    <name evidence="3" type="ORF">CUNI_LOCUS1766</name>
</gene>
<name>A0A8S3YIN0_9EUPU</name>
<dbReference type="AlphaFoldDB" id="A0A8S3YIN0"/>
<comment type="caution">
    <text evidence="3">The sequence shown here is derived from an EMBL/GenBank/DDBJ whole genome shotgun (WGS) entry which is preliminary data.</text>
</comment>
<proteinExistence type="predicted"/>
<dbReference type="SUPFAM" id="SSF56496">
    <property type="entry name" value="Fibrinogen C-terminal domain-like"/>
    <property type="match status" value="1"/>
</dbReference>
<dbReference type="Pfam" id="PF00147">
    <property type="entry name" value="Fibrinogen_C"/>
    <property type="match status" value="1"/>
</dbReference>
<dbReference type="SMART" id="SM00186">
    <property type="entry name" value="FBG"/>
    <property type="match status" value="1"/>
</dbReference>
<evidence type="ECO:0000256" key="1">
    <source>
        <dbReference type="SAM" id="SignalP"/>
    </source>
</evidence>
<dbReference type="GO" id="GO:0005615">
    <property type="term" value="C:extracellular space"/>
    <property type="evidence" value="ECO:0007669"/>
    <property type="project" value="TreeGrafter"/>
</dbReference>
<keyword evidence="1" id="KW-0732">Signal</keyword>
<organism evidence="3 4">
    <name type="scientific">Candidula unifasciata</name>
    <dbReference type="NCBI Taxonomy" id="100452"/>
    <lineage>
        <taxon>Eukaryota</taxon>
        <taxon>Metazoa</taxon>
        <taxon>Spiralia</taxon>
        <taxon>Lophotrochozoa</taxon>
        <taxon>Mollusca</taxon>
        <taxon>Gastropoda</taxon>
        <taxon>Heterobranchia</taxon>
        <taxon>Euthyneura</taxon>
        <taxon>Panpulmonata</taxon>
        <taxon>Eupulmonata</taxon>
        <taxon>Stylommatophora</taxon>
        <taxon>Helicina</taxon>
        <taxon>Helicoidea</taxon>
        <taxon>Geomitridae</taxon>
        <taxon>Candidula</taxon>
    </lineage>
</organism>
<dbReference type="InterPro" id="IPR036056">
    <property type="entry name" value="Fibrinogen-like_C"/>
</dbReference>
<feature type="domain" description="Fibrinogen C-terminal" evidence="2">
    <location>
        <begin position="192"/>
        <end position="400"/>
    </location>
</feature>
<dbReference type="PROSITE" id="PS51406">
    <property type="entry name" value="FIBRINOGEN_C_2"/>
    <property type="match status" value="1"/>
</dbReference>
<protein>
    <recommendedName>
        <fullName evidence="2">Fibrinogen C-terminal domain-containing protein</fullName>
    </recommendedName>
</protein>